<evidence type="ECO:0000256" key="3">
    <source>
        <dbReference type="ARBA" id="ARBA00019010"/>
    </source>
</evidence>
<evidence type="ECO:0000256" key="5">
    <source>
        <dbReference type="ARBA" id="ARBA00022694"/>
    </source>
</evidence>
<comment type="subcellular location">
    <subcellularLocation>
        <location evidence="1">Cytoplasm</location>
    </subcellularLocation>
</comment>
<dbReference type="PANTHER" id="PTHR33540">
    <property type="entry name" value="TRNA THREONYLCARBAMOYLADENOSINE BIOSYNTHESIS PROTEIN TSAE"/>
    <property type="match status" value="1"/>
</dbReference>
<evidence type="ECO:0000313" key="12">
    <source>
        <dbReference type="Proteomes" id="UP001489509"/>
    </source>
</evidence>
<evidence type="ECO:0000256" key="9">
    <source>
        <dbReference type="ARBA" id="ARBA00022842"/>
    </source>
</evidence>
<reference evidence="11 12" key="1">
    <citation type="submission" date="2024-03" db="EMBL/GenBank/DDBJ databases">
        <title>Human intestinal bacterial collection.</title>
        <authorList>
            <person name="Pauvert C."/>
            <person name="Hitch T.C.A."/>
            <person name="Clavel T."/>
        </authorList>
    </citation>
    <scope>NUCLEOTIDE SEQUENCE [LARGE SCALE GENOMIC DNA]</scope>
    <source>
        <strain evidence="11 12">CLA-JM-H44</strain>
    </source>
</reference>
<dbReference type="InterPro" id="IPR003442">
    <property type="entry name" value="T6A_TsaE"/>
</dbReference>
<gene>
    <name evidence="11" type="primary">tsaE</name>
    <name evidence="11" type="ORF">WMO26_04125</name>
</gene>
<dbReference type="SUPFAM" id="SSF52540">
    <property type="entry name" value="P-loop containing nucleoside triphosphate hydrolases"/>
    <property type="match status" value="1"/>
</dbReference>
<dbReference type="NCBIfam" id="TIGR00150">
    <property type="entry name" value="T6A_YjeE"/>
    <property type="match status" value="1"/>
</dbReference>
<evidence type="ECO:0000256" key="6">
    <source>
        <dbReference type="ARBA" id="ARBA00022723"/>
    </source>
</evidence>
<keyword evidence="8" id="KW-0067">ATP-binding</keyword>
<sequence>MQTDRFVSRSPEDTEQFAQKLAKTLLPGDVLALYGGLGMGKTAFVRGLAKGLGVGGEVSSPTFALVHEHPGDLELYHFDMYRVEGWDDLESTGFFEYLARGGVLAVEWSENIEGALPANVIRVAIEPGQNEYERVITVERGEDSCAS</sequence>
<evidence type="ECO:0000313" key="11">
    <source>
        <dbReference type="EMBL" id="MEQ2440009.1"/>
    </source>
</evidence>
<organism evidence="11 12">
    <name type="scientific">Solibaculum intestinale</name>
    <dbReference type="NCBI Taxonomy" id="3133165"/>
    <lineage>
        <taxon>Bacteria</taxon>
        <taxon>Bacillati</taxon>
        <taxon>Bacillota</taxon>
        <taxon>Clostridia</taxon>
        <taxon>Eubacteriales</taxon>
        <taxon>Oscillospiraceae</taxon>
        <taxon>Solibaculum</taxon>
    </lineage>
</organism>
<dbReference type="Gene3D" id="3.40.50.300">
    <property type="entry name" value="P-loop containing nucleotide triphosphate hydrolases"/>
    <property type="match status" value="1"/>
</dbReference>
<proteinExistence type="inferred from homology"/>
<evidence type="ECO:0000256" key="1">
    <source>
        <dbReference type="ARBA" id="ARBA00004496"/>
    </source>
</evidence>
<keyword evidence="5" id="KW-0819">tRNA processing</keyword>
<evidence type="ECO:0000256" key="4">
    <source>
        <dbReference type="ARBA" id="ARBA00022490"/>
    </source>
</evidence>
<name>A0ABV1DZE2_9FIRM</name>
<comment type="caution">
    <text evidence="11">The sequence shown here is derived from an EMBL/GenBank/DDBJ whole genome shotgun (WGS) entry which is preliminary data.</text>
</comment>
<dbReference type="Proteomes" id="UP001489509">
    <property type="component" value="Unassembled WGS sequence"/>
</dbReference>
<dbReference type="InterPro" id="IPR027417">
    <property type="entry name" value="P-loop_NTPase"/>
</dbReference>
<keyword evidence="9" id="KW-0460">Magnesium</keyword>
<keyword evidence="4" id="KW-0963">Cytoplasm</keyword>
<dbReference type="Pfam" id="PF02367">
    <property type="entry name" value="TsaE"/>
    <property type="match status" value="1"/>
</dbReference>
<protein>
    <recommendedName>
        <fullName evidence="3">tRNA threonylcarbamoyladenosine biosynthesis protein TsaE</fullName>
    </recommendedName>
    <alternativeName>
        <fullName evidence="10">t(6)A37 threonylcarbamoyladenosine biosynthesis protein TsaE</fullName>
    </alternativeName>
</protein>
<evidence type="ECO:0000256" key="10">
    <source>
        <dbReference type="ARBA" id="ARBA00032441"/>
    </source>
</evidence>
<accession>A0ABV1DZE2</accession>
<keyword evidence="6" id="KW-0479">Metal-binding</keyword>
<dbReference type="PANTHER" id="PTHR33540:SF2">
    <property type="entry name" value="TRNA THREONYLCARBAMOYLADENOSINE BIOSYNTHESIS PROTEIN TSAE"/>
    <property type="match status" value="1"/>
</dbReference>
<evidence type="ECO:0000256" key="2">
    <source>
        <dbReference type="ARBA" id="ARBA00007599"/>
    </source>
</evidence>
<keyword evidence="7" id="KW-0547">Nucleotide-binding</keyword>
<dbReference type="EMBL" id="JBBMFD010000004">
    <property type="protein sequence ID" value="MEQ2440009.1"/>
    <property type="molecule type" value="Genomic_DNA"/>
</dbReference>
<dbReference type="RefSeq" id="WP_349218340.1">
    <property type="nucleotide sequence ID" value="NZ_JBBMFD010000004.1"/>
</dbReference>
<evidence type="ECO:0000256" key="8">
    <source>
        <dbReference type="ARBA" id="ARBA00022840"/>
    </source>
</evidence>
<comment type="similarity">
    <text evidence="2">Belongs to the TsaE family.</text>
</comment>
<keyword evidence="12" id="KW-1185">Reference proteome</keyword>
<evidence type="ECO:0000256" key="7">
    <source>
        <dbReference type="ARBA" id="ARBA00022741"/>
    </source>
</evidence>